<keyword evidence="2" id="KW-1133">Transmembrane helix</keyword>
<feature type="transmembrane region" description="Helical" evidence="2">
    <location>
        <begin position="66"/>
        <end position="87"/>
    </location>
</feature>
<evidence type="ECO:0000313" key="4">
    <source>
        <dbReference type="Proteomes" id="UP000262477"/>
    </source>
</evidence>
<keyword evidence="2" id="KW-0472">Membrane</keyword>
<dbReference type="AlphaFoldDB" id="A0A371Q6J5"/>
<dbReference type="EMBL" id="QUAC01000077">
    <property type="protein sequence ID" value="REK90299.1"/>
    <property type="molecule type" value="Genomic_DNA"/>
</dbReference>
<comment type="caution">
    <text evidence="3">The sequence shown here is derived from an EMBL/GenBank/DDBJ whole genome shotgun (WGS) entry which is preliminary data.</text>
</comment>
<protein>
    <submittedName>
        <fullName evidence="3">DUF1772 domain-containing protein</fullName>
    </submittedName>
</protein>
<evidence type="ECO:0000256" key="2">
    <source>
        <dbReference type="SAM" id="Phobius"/>
    </source>
</evidence>
<dbReference type="Pfam" id="PF08592">
    <property type="entry name" value="Anthrone_oxy"/>
    <property type="match status" value="1"/>
</dbReference>
<evidence type="ECO:0000256" key="1">
    <source>
        <dbReference type="SAM" id="MobiDB-lite"/>
    </source>
</evidence>
<dbReference type="OrthoDB" id="428263at2"/>
<feature type="transmembrane region" description="Helical" evidence="2">
    <location>
        <begin position="35"/>
        <end position="59"/>
    </location>
</feature>
<feature type="transmembrane region" description="Helical" evidence="2">
    <location>
        <begin position="181"/>
        <end position="200"/>
    </location>
</feature>
<dbReference type="InterPro" id="IPR013901">
    <property type="entry name" value="Anthrone_oxy"/>
</dbReference>
<sequence>MAGLFAAFAYAVMPGLGRSGDRTFVQAMQNINRAIINGWFLLPFLLPIPLLILATVLAWNGPGRVALPWILAALVLYMAGFFVTSGVNVPLNNALDKAETSEGATDGSGDGSGDGLADGPGGGPGDGPGEGSGDGPGDGLAGGPGGRLGGGASDGPGDGSRRDRLKAARDSFERRWVTWNIVRALAHTAAFGLLAWALFLHGTAGTA</sequence>
<proteinExistence type="predicted"/>
<reference evidence="3 4" key="1">
    <citation type="submission" date="2018-08" db="EMBL/GenBank/DDBJ databases">
        <title>Streptomyces NEAU-D10 sp. nov., a novel Actinomycete isolated from soil.</title>
        <authorList>
            <person name="Jin L."/>
        </authorList>
    </citation>
    <scope>NUCLEOTIDE SEQUENCE [LARGE SCALE GENOMIC DNA]</scope>
    <source>
        <strain evidence="3 4">NEAU-D10</strain>
    </source>
</reference>
<name>A0A371Q6J5_STRIH</name>
<evidence type="ECO:0000313" key="3">
    <source>
        <dbReference type="EMBL" id="REK90299.1"/>
    </source>
</evidence>
<keyword evidence="4" id="KW-1185">Reference proteome</keyword>
<gene>
    <name evidence="3" type="ORF">DY245_11070</name>
</gene>
<feature type="region of interest" description="Disordered" evidence="1">
    <location>
        <begin position="99"/>
        <end position="166"/>
    </location>
</feature>
<dbReference type="Proteomes" id="UP000262477">
    <property type="component" value="Unassembled WGS sequence"/>
</dbReference>
<keyword evidence="2" id="KW-0812">Transmembrane</keyword>
<accession>A0A371Q6J5</accession>
<feature type="compositionally biased region" description="Gly residues" evidence="1">
    <location>
        <begin position="106"/>
        <end position="158"/>
    </location>
</feature>
<organism evidence="3 4">
    <name type="scientific">Streptomyces inhibens</name>
    <dbReference type="NCBI Taxonomy" id="2293571"/>
    <lineage>
        <taxon>Bacteria</taxon>
        <taxon>Bacillati</taxon>
        <taxon>Actinomycetota</taxon>
        <taxon>Actinomycetes</taxon>
        <taxon>Kitasatosporales</taxon>
        <taxon>Streptomycetaceae</taxon>
        <taxon>Streptomyces</taxon>
    </lineage>
</organism>